<comment type="caution">
    <text evidence="1">The sequence shown here is derived from an EMBL/GenBank/DDBJ whole genome shotgun (WGS) entry which is preliminary data.</text>
</comment>
<organism evidence="1 2">
    <name type="scientific">Coemansia furcata</name>
    <dbReference type="NCBI Taxonomy" id="417177"/>
    <lineage>
        <taxon>Eukaryota</taxon>
        <taxon>Fungi</taxon>
        <taxon>Fungi incertae sedis</taxon>
        <taxon>Zoopagomycota</taxon>
        <taxon>Kickxellomycotina</taxon>
        <taxon>Kickxellomycetes</taxon>
        <taxon>Kickxellales</taxon>
        <taxon>Kickxellaceae</taxon>
        <taxon>Coemansia</taxon>
    </lineage>
</organism>
<evidence type="ECO:0000313" key="2">
    <source>
        <dbReference type="Proteomes" id="UP001140096"/>
    </source>
</evidence>
<name>A0ACC1LKN4_9FUNG</name>
<evidence type="ECO:0000313" key="1">
    <source>
        <dbReference type="EMBL" id="KAJ2811183.1"/>
    </source>
</evidence>
<dbReference type="Proteomes" id="UP001140096">
    <property type="component" value="Unassembled WGS sequence"/>
</dbReference>
<gene>
    <name evidence="1" type="primary">RLR1_1</name>
    <name evidence="1" type="ORF">H4S07_002224</name>
</gene>
<sequence>MVAFVWEKRLHTGHDLIRSRLGEAFVETVWALGVQWELDSADGSDDRWRDEQLQHAEKYRALLQMTKALIASGVIGQDLAKERLDADFLGQLGTIPSAGLFTRECIRLNTALNFKQTKFNLISEQSEGFSKLVVLVQATMAAVVPHQISTDILRAVADNPGAECRGSAQRIRCLLVDVNRLIGVFNIDPNRALDIILDCFMSNVRFYWAFYIALLDASPWCQSPADSLKVAQLVGWRLQFYISGCPSDYRFMGELTTMAALLITHRLVRLPDLHSILQPSTGEAIDKEYEAWLEKQKEQQLGDAGGLLAKMGRLDDMEEEGEDKHAAEEDSTDSPDCWANQHALLCAKLLSMGDTQSALVYVKQSHPEAHQAERPRDDSVHDSTVEPPRQRMTTSKGKNSAQEASPTTASGAPGGSTLPPSTSLATRPSNEDSDRKRKELRAQLLKQQEEKQKQKEDLQAVIAPAERREREGPVDSGRHSSSEQSGAGESKEDGGSRRDRRITSRLSGVNESPVQQQQQQQTGGRDGGGVSNSSTFGRLGLSTQAHAMQTQGRQQQQQSRRQAQSDNAAQSNYTDRNSRRSGRRADGNRAHSPPSRDDRYASIDEPASARIPSGRQAVKTEAGRSAGGNGGGGGTMQRKGAGDARQSGDNSDNNANWSRRGPKRGHGGGEWNGGKRSRR</sequence>
<protein>
    <submittedName>
        <fullName evidence="1">THO2 plays a role in transcriptional elongation</fullName>
    </submittedName>
</protein>
<accession>A0ACC1LKN4</accession>
<keyword evidence="2" id="KW-1185">Reference proteome</keyword>
<dbReference type="EMBL" id="JANBUP010000511">
    <property type="protein sequence ID" value="KAJ2811183.1"/>
    <property type="molecule type" value="Genomic_DNA"/>
</dbReference>
<reference evidence="1" key="1">
    <citation type="submission" date="2022-07" db="EMBL/GenBank/DDBJ databases">
        <title>Phylogenomic reconstructions and comparative analyses of Kickxellomycotina fungi.</title>
        <authorList>
            <person name="Reynolds N.K."/>
            <person name="Stajich J.E."/>
            <person name="Barry K."/>
            <person name="Grigoriev I.V."/>
            <person name="Crous P."/>
            <person name="Smith M.E."/>
        </authorList>
    </citation>
    <scope>NUCLEOTIDE SEQUENCE</scope>
    <source>
        <strain evidence="1">CBS 102833</strain>
    </source>
</reference>
<proteinExistence type="predicted"/>